<keyword evidence="3" id="KW-1185">Reference proteome</keyword>
<dbReference type="AlphaFoldDB" id="A0AAD5CA43"/>
<dbReference type="EMBL" id="JAMZMK010009173">
    <property type="protein sequence ID" value="KAI7736864.1"/>
    <property type="molecule type" value="Genomic_DNA"/>
</dbReference>
<evidence type="ECO:0000313" key="2">
    <source>
        <dbReference type="EMBL" id="KAI7736864.1"/>
    </source>
</evidence>
<feature type="region of interest" description="Disordered" evidence="1">
    <location>
        <begin position="159"/>
        <end position="191"/>
    </location>
</feature>
<organism evidence="2 3">
    <name type="scientific">Ambrosia artemisiifolia</name>
    <name type="common">Common ragweed</name>
    <dbReference type="NCBI Taxonomy" id="4212"/>
    <lineage>
        <taxon>Eukaryota</taxon>
        <taxon>Viridiplantae</taxon>
        <taxon>Streptophyta</taxon>
        <taxon>Embryophyta</taxon>
        <taxon>Tracheophyta</taxon>
        <taxon>Spermatophyta</taxon>
        <taxon>Magnoliopsida</taxon>
        <taxon>eudicotyledons</taxon>
        <taxon>Gunneridae</taxon>
        <taxon>Pentapetalae</taxon>
        <taxon>asterids</taxon>
        <taxon>campanulids</taxon>
        <taxon>Asterales</taxon>
        <taxon>Asteraceae</taxon>
        <taxon>Asteroideae</taxon>
        <taxon>Heliantheae alliance</taxon>
        <taxon>Heliantheae</taxon>
        <taxon>Ambrosia</taxon>
    </lineage>
</organism>
<dbReference type="Proteomes" id="UP001206925">
    <property type="component" value="Unassembled WGS sequence"/>
</dbReference>
<evidence type="ECO:0000256" key="1">
    <source>
        <dbReference type="SAM" id="MobiDB-lite"/>
    </source>
</evidence>
<name>A0AAD5CA43_AMBAR</name>
<sequence>MNYQSTTPRSNRPKGFMAKHMLQFALFAAFSLWLLYQIRQPTGEGGVGSKLSNDGLSHFMGRKGNAGLSKSTLNHHSGLTLEDVTNPGEEGEIPQYSKEIEVVEFRTNTVSLKEGNDQNTLSQDESLTVKKSNISFSDENGIPQHVRDKFIGKASNKTVNNTRVKSQSQSQSQSVISTRVGKGRNGLVEES</sequence>
<gene>
    <name evidence="2" type="ORF">M8C21_014405</name>
</gene>
<comment type="caution">
    <text evidence="2">The sequence shown here is derived from an EMBL/GenBank/DDBJ whole genome shotgun (WGS) entry which is preliminary data.</text>
</comment>
<protein>
    <submittedName>
        <fullName evidence="2">Uncharacterized protein</fullName>
    </submittedName>
</protein>
<evidence type="ECO:0000313" key="3">
    <source>
        <dbReference type="Proteomes" id="UP001206925"/>
    </source>
</evidence>
<reference evidence="2" key="1">
    <citation type="submission" date="2022-06" db="EMBL/GenBank/DDBJ databases">
        <title>Uncovering the hologenomic basis of an extraordinary plant invasion.</title>
        <authorList>
            <person name="Bieker V.C."/>
            <person name="Martin M.D."/>
            <person name="Gilbert T."/>
            <person name="Hodgins K."/>
            <person name="Battlay P."/>
            <person name="Petersen B."/>
            <person name="Wilson J."/>
        </authorList>
    </citation>
    <scope>NUCLEOTIDE SEQUENCE</scope>
    <source>
        <strain evidence="2">AA19_3_7</strain>
        <tissue evidence="2">Leaf</tissue>
    </source>
</reference>
<proteinExistence type="predicted"/>
<accession>A0AAD5CA43</accession>